<feature type="region of interest" description="Disordered" evidence="1">
    <location>
        <begin position="22"/>
        <end position="67"/>
    </location>
</feature>
<dbReference type="AlphaFoldDB" id="A0A6G1DZF9"/>
<proteinExistence type="predicted"/>
<evidence type="ECO:0000313" key="3">
    <source>
        <dbReference type="Proteomes" id="UP000479710"/>
    </source>
</evidence>
<gene>
    <name evidence="2" type="ORF">E2562_021631</name>
</gene>
<sequence>MEGKLGDRQWILATLVSRSKRCSSPQIGRRKGRRGGEERRLHSVLVMGGSGREARRSDAAAGRARVA</sequence>
<dbReference type="EMBL" id="SPHZ02000005">
    <property type="protein sequence ID" value="KAF0917910.1"/>
    <property type="molecule type" value="Genomic_DNA"/>
</dbReference>
<protein>
    <submittedName>
        <fullName evidence="2">Uncharacterized protein</fullName>
    </submittedName>
</protein>
<evidence type="ECO:0000256" key="1">
    <source>
        <dbReference type="SAM" id="MobiDB-lite"/>
    </source>
</evidence>
<accession>A0A6G1DZF9</accession>
<evidence type="ECO:0000313" key="2">
    <source>
        <dbReference type="EMBL" id="KAF0917910.1"/>
    </source>
</evidence>
<organism evidence="2 3">
    <name type="scientific">Oryza meyeriana var. granulata</name>
    <dbReference type="NCBI Taxonomy" id="110450"/>
    <lineage>
        <taxon>Eukaryota</taxon>
        <taxon>Viridiplantae</taxon>
        <taxon>Streptophyta</taxon>
        <taxon>Embryophyta</taxon>
        <taxon>Tracheophyta</taxon>
        <taxon>Spermatophyta</taxon>
        <taxon>Magnoliopsida</taxon>
        <taxon>Liliopsida</taxon>
        <taxon>Poales</taxon>
        <taxon>Poaceae</taxon>
        <taxon>BOP clade</taxon>
        <taxon>Oryzoideae</taxon>
        <taxon>Oryzeae</taxon>
        <taxon>Oryzinae</taxon>
        <taxon>Oryza</taxon>
        <taxon>Oryza meyeriana</taxon>
    </lineage>
</organism>
<dbReference type="Proteomes" id="UP000479710">
    <property type="component" value="Unassembled WGS sequence"/>
</dbReference>
<name>A0A6G1DZF9_9ORYZ</name>
<keyword evidence="3" id="KW-1185">Reference proteome</keyword>
<comment type="caution">
    <text evidence="2">The sequence shown here is derived from an EMBL/GenBank/DDBJ whole genome shotgun (WGS) entry which is preliminary data.</text>
</comment>
<reference evidence="2 3" key="1">
    <citation type="submission" date="2019-11" db="EMBL/GenBank/DDBJ databases">
        <title>Whole genome sequence of Oryza granulata.</title>
        <authorList>
            <person name="Li W."/>
        </authorList>
    </citation>
    <scope>NUCLEOTIDE SEQUENCE [LARGE SCALE GENOMIC DNA]</scope>
    <source>
        <strain evidence="3">cv. Menghai</strain>
        <tissue evidence="2">Leaf</tissue>
    </source>
</reference>